<dbReference type="AlphaFoldDB" id="A0A238J5R4"/>
<evidence type="ECO:0000313" key="1">
    <source>
        <dbReference type="EMBL" id="SMX25691.1"/>
    </source>
</evidence>
<organism evidence="1 2">
    <name type="scientific">Boseongicola aestuarii</name>
    <dbReference type="NCBI Taxonomy" id="1470561"/>
    <lineage>
        <taxon>Bacteria</taxon>
        <taxon>Pseudomonadati</taxon>
        <taxon>Pseudomonadota</taxon>
        <taxon>Alphaproteobacteria</taxon>
        <taxon>Rhodobacterales</taxon>
        <taxon>Paracoccaceae</taxon>
        <taxon>Boseongicola</taxon>
    </lineage>
</organism>
<evidence type="ECO:0000313" key="2">
    <source>
        <dbReference type="Proteomes" id="UP000201838"/>
    </source>
</evidence>
<sequence length="114" mass="12250">MNVSAYIIALTMIAGTAEAQSKVAELCGPDHVNQIVAKGEVMENPDGYYLRGLQIQLSHGDPRIVQAVGDTFNLCTRNAATPDMDHSNAINFAQRSEIKYLFVPVGGGKTRLGS</sequence>
<name>A0A238J5R4_9RHOB</name>
<gene>
    <name evidence="1" type="ORF">BOA8489_03835</name>
</gene>
<proteinExistence type="predicted"/>
<dbReference type="Proteomes" id="UP000201838">
    <property type="component" value="Unassembled WGS sequence"/>
</dbReference>
<keyword evidence="2" id="KW-1185">Reference proteome</keyword>
<protein>
    <submittedName>
        <fullName evidence="1">Uncharacterized protein</fullName>
    </submittedName>
</protein>
<accession>A0A238J5R4</accession>
<dbReference type="RefSeq" id="WP_093975876.1">
    <property type="nucleotide sequence ID" value="NZ_FXXQ01000024.1"/>
</dbReference>
<reference evidence="1 2" key="1">
    <citation type="submission" date="2017-05" db="EMBL/GenBank/DDBJ databases">
        <authorList>
            <person name="Song R."/>
            <person name="Chenine A.L."/>
            <person name="Ruprecht R.M."/>
        </authorList>
    </citation>
    <scope>NUCLEOTIDE SEQUENCE [LARGE SCALE GENOMIC DNA]</scope>
    <source>
        <strain evidence="1 2">CECT 8489</strain>
    </source>
</reference>
<dbReference type="OrthoDB" id="8080753at2"/>
<dbReference type="EMBL" id="FXXQ01000024">
    <property type="protein sequence ID" value="SMX25691.1"/>
    <property type="molecule type" value="Genomic_DNA"/>
</dbReference>